<dbReference type="EMBL" id="JADXDR010000011">
    <property type="protein sequence ID" value="KAI7845922.1"/>
    <property type="molecule type" value="Genomic_DNA"/>
</dbReference>
<gene>
    <name evidence="3" type="ORF">COHA_000468</name>
</gene>
<organism evidence="3 4">
    <name type="scientific">Chlorella ohadii</name>
    <dbReference type="NCBI Taxonomy" id="2649997"/>
    <lineage>
        <taxon>Eukaryota</taxon>
        <taxon>Viridiplantae</taxon>
        <taxon>Chlorophyta</taxon>
        <taxon>core chlorophytes</taxon>
        <taxon>Trebouxiophyceae</taxon>
        <taxon>Chlorellales</taxon>
        <taxon>Chlorellaceae</taxon>
        <taxon>Chlorella clade</taxon>
        <taxon>Chlorella</taxon>
    </lineage>
</organism>
<feature type="region of interest" description="Disordered" evidence="1">
    <location>
        <begin position="180"/>
        <end position="207"/>
    </location>
</feature>
<evidence type="ECO:0000313" key="3">
    <source>
        <dbReference type="EMBL" id="KAI7845922.1"/>
    </source>
</evidence>
<evidence type="ECO:0000256" key="2">
    <source>
        <dbReference type="SAM" id="Phobius"/>
    </source>
</evidence>
<keyword evidence="2" id="KW-0472">Membrane</keyword>
<dbReference type="Proteomes" id="UP001205105">
    <property type="component" value="Unassembled WGS sequence"/>
</dbReference>
<reference evidence="3" key="1">
    <citation type="submission" date="2020-11" db="EMBL/GenBank/DDBJ databases">
        <title>Chlorella ohadii genome sequencing and assembly.</title>
        <authorList>
            <person name="Murik O."/>
            <person name="Treves H."/>
            <person name="Kedem I."/>
            <person name="Shotland Y."/>
            <person name="Kaplan A."/>
        </authorList>
    </citation>
    <scope>NUCLEOTIDE SEQUENCE</scope>
    <source>
        <strain evidence="3">1</strain>
    </source>
</reference>
<evidence type="ECO:0000313" key="4">
    <source>
        <dbReference type="Proteomes" id="UP001205105"/>
    </source>
</evidence>
<feature type="compositionally biased region" description="Low complexity" evidence="1">
    <location>
        <begin position="12"/>
        <end position="47"/>
    </location>
</feature>
<keyword evidence="2" id="KW-0812">Transmembrane</keyword>
<name>A0AAD5DYE9_9CHLO</name>
<comment type="caution">
    <text evidence="3">The sequence shown here is derived from an EMBL/GenBank/DDBJ whole genome shotgun (WGS) entry which is preliminary data.</text>
</comment>
<dbReference type="AlphaFoldDB" id="A0AAD5DYE9"/>
<proteinExistence type="predicted"/>
<feature type="region of interest" description="Disordered" evidence="1">
    <location>
        <begin position="1"/>
        <end position="47"/>
    </location>
</feature>
<feature type="region of interest" description="Disordered" evidence="1">
    <location>
        <begin position="87"/>
        <end position="107"/>
    </location>
</feature>
<protein>
    <submittedName>
        <fullName evidence="3">Uncharacterized protein</fullName>
    </submittedName>
</protein>
<sequence>MRRSLLDGQSEAAPGAPAPAAAVTTGSSFPSPAASGPLPAASNNSSSAAGMGMAVSRSVLYIGIGMAALVWLVALVVIVRTCMRQRRQAGGSSGTQGTQEAAAADKPRKRVFAAPLPVLIIQPDHASNRRSLDLGYEDEQRWGSWAPDPCPASQDGKLLGPASGAAGGGQFVVELAEAGVWLPDDEGPRSAGAAGSPGGGSADSRQG</sequence>
<keyword evidence="4" id="KW-1185">Reference proteome</keyword>
<accession>A0AAD5DYE9</accession>
<keyword evidence="2" id="KW-1133">Transmembrane helix</keyword>
<evidence type="ECO:0000256" key="1">
    <source>
        <dbReference type="SAM" id="MobiDB-lite"/>
    </source>
</evidence>
<feature type="transmembrane region" description="Helical" evidence="2">
    <location>
        <begin position="59"/>
        <end position="79"/>
    </location>
</feature>